<protein>
    <submittedName>
        <fullName evidence="2">DUF3718 domain-containing protein</fullName>
    </submittedName>
</protein>
<dbReference type="Proteomes" id="UP001165393">
    <property type="component" value="Unassembled WGS sequence"/>
</dbReference>
<proteinExistence type="predicted"/>
<evidence type="ECO:0000313" key="2">
    <source>
        <dbReference type="EMBL" id="MCM2681299.1"/>
    </source>
</evidence>
<dbReference type="AlphaFoldDB" id="A0AA41WC66"/>
<name>A0AA41WC66_9GAMM</name>
<sequence>MNIRATAYVLTALLAAPVFSVNAVGGDQVLTSLCNYTAQNDKNRVRKTLKNAEIRLRDIYSDFQCNNLSLLRFAMSKDAVEAGEFIVKKVSKKQLTQPESDGATVLEWAAANGKGDSPIVAAINDRIN</sequence>
<comment type="caution">
    <text evidence="2">The sequence shown here is derived from an EMBL/GenBank/DDBJ whole genome shotgun (WGS) entry which is preliminary data.</text>
</comment>
<reference evidence="2 3" key="1">
    <citation type="journal article" date="2013" name="Antonie Van Leeuwenhoek">
        <title>Echinimonas agarilytica gen. nov., sp. nov., a new gammaproteobacterium isolated from the sea urchin Strongylocentrotus intermedius.</title>
        <authorList>
            <person name="Nedashkovskaya O.I."/>
            <person name="Stenkova A.M."/>
            <person name="Zhukova N.V."/>
            <person name="Van Trappen S."/>
            <person name="Lee J.S."/>
            <person name="Kim S.B."/>
        </authorList>
    </citation>
    <scope>NUCLEOTIDE SEQUENCE [LARGE SCALE GENOMIC DNA]</scope>
    <source>
        <strain evidence="2 3">KMM 6351</strain>
    </source>
</reference>
<evidence type="ECO:0000313" key="3">
    <source>
        <dbReference type="Proteomes" id="UP001165393"/>
    </source>
</evidence>
<accession>A0AA41WC66</accession>
<evidence type="ECO:0000256" key="1">
    <source>
        <dbReference type="SAM" id="SignalP"/>
    </source>
</evidence>
<keyword evidence="1" id="KW-0732">Signal</keyword>
<feature type="chain" id="PRO_5041402691" evidence="1">
    <location>
        <begin position="24"/>
        <end position="128"/>
    </location>
</feature>
<gene>
    <name evidence="2" type="ORF">NAF29_16750</name>
</gene>
<dbReference type="InterPro" id="IPR022193">
    <property type="entry name" value="DUF3718"/>
</dbReference>
<dbReference type="Pfam" id="PF12514">
    <property type="entry name" value="DUF3718"/>
    <property type="match status" value="1"/>
</dbReference>
<dbReference type="EMBL" id="JAMQGP010000010">
    <property type="protein sequence ID" value="MCM2681299.1"/>
    <property type="molecule type" value="Genomic_DNA"/>
</dbReference>
<feature type="signal peptide" evidence="1">
    <location>
        <begin position="1"/>
        <end position="23"/>
    </location>
</feature>
<organism evidence="2 3">
    <name type="scientific">Echinimonas agarilytica</name>
    <dbReference type="NCBI Taxonomy" id="1215918"/>
    <lineage>
        <taxon>Bacteria</taxon>
        <taxon>Pseudomonadati</taxon>
        <taxon>Pseudomonadota</taxon>
        <taxon>Gammaproteobacteria</taxon>
        <taxon>Alteromonadales</taxon>
        <taxon>Echinimonadaceae</taxon>
        <taxon>Echinimonas</taxon>
    </lineage>
</organism>
<dbReference type="RefSeq" id="WP_251262783.1">
    <property type="nucleotide sequence ID" value="NZ_JAMQGP010000010.1"/>
</dbReference>
<keyword evidence="3" id="KW-1185">Reference proteome</keyword>